<keyword evidence="3" id="KW-0813">Transport</keyword>
<accession>A0A4Q2KIK9</accession>
<keyword evidence="4" id="KW-0732">Signal</keyword>
<dbReference type="OrthoDB" id="9808332at2"/>
<dbReference type="EMBL" id="SDPV01000002">
    <property type="protein sequence ID" value="RXZ64169.1"/>
    <property type="molecule type" value="Genomic_DNA"/>
</dbReference>
<comment type="caution">
    <text evidence="5">The sequence shown here is derived from an EMBL/GenBank/DDBJ whole genome shotgun (WGS) entry which is preliminary data.</text>
</comment>
<evidence type="ECO:0000256" key="1">
    <source>
        <dbReference type="ARBA" id="ARBA00004418"/>
    </source>
</evidence>
<dbReference type="AlphaFoldDB" id="A0A4Q2KIK9"/>
<proteinExistence type="inferred from homology"/>
<gene>
    <name evidence="5" type="ORF">ETX26_09635</name>
</gene>
<dbReference type="PANTHER" id="PTHR43649:SF34">
    <property type="entry name" value="ABC TRANSPORTER PERIPLASMIC-BINDING PROTEIN YCJN-RELATED"/>
    <property type="match status" value="1"/>
</dbReference>
<organism evidence="5 6">
    <name type="scientific">Pelagerythrobacter rhizovicinus</name>
    <dbReference type="NCBI Taxonomy" id="2268576"/>
    <lineage>
        <taxon>Bacteria</taxon>
        <taxon>Pseudomonadati</taxon>
        <taxon>Pseudomonadota</taxon>
        <taxon>Alphaproteobacteria</taxon>
        <taxon>Sphingomonadales</taxon>
        <taxon>Erythrobacteraceae</taxon>
        <taxon>Pelagerythrobacter</taxon>
    </lineage>
</organism>
<evidence type="ECO:0000256" key="2">
    <source>
        <dbReference type="ARBA" id="ARBA00008520"/>
    </source>
</evidence>
<dbReference type="Gene3D" id="3.40.190.10">
    <property type="entry name" value="Periplasmic binding protein-like II"/>
    <property type="match status" value="2"/>
</dbReference>
<comment type="subcellular location">
    <subcellularLocation>
        <location evidence="1">Periplasm</location>
    </subcellularLocation>
</comment>
<dbReference type="Proteomes" id="UP000293623">
    <property type="component" value="Unassembled WGS sequence"/>
</dbReference>
<evidence type="ECO:0000256" key="4">
    <source>
        <dbReference type="ARBA" id="ARBA00022729"/>
    </source>
</evidence>
<protein>
    <submittedName>
        <fullName evidence="5">Extracellular solute-binding protein</fullName>
    </submittedName>
</protein>
<evidence type="ECO:0000313" key="5">
    <source>
        <dbReference type="EMBL" id="RXZ64169.1"/>
    </source>
</evidence>
<dbReference type="PROSITE" id="PS51318">
    <property type="entry name" value="TAT"/>
    <property type="match status" value="1"/>
</dbReference>
<dbReference type="RefSeq" id="WP_129524482.1">
    <property type="nucleotide sequence ID" value="NZ_SDPV01000002.1"/>
</dbReference>
<name>A0A4Q2KIK9_9SPHN</name>
<dbReference type="GO" id="GO:0042597">
    <property type="term" value="C:periplasmic space"/>
    <property type="evidence" value="ECO:0007669"/>
    <property type="project" value="UniProtKB-SubCell"/>
</dbReference>
<dbReference type="Pfam" id="PF01547">
    <property type="entry name" value="SBP_bac_1"/>
    <property type="match status" value="1"/>
</dbReference>
<sequence length="417" mass="45506">MDGGFSRRDLLAAGIASSAACALGGCRRDRGLTFWAIGNEAAVLPGLLPDFGLGSLDVQPLPWSGAHQKLLTGFVGEALPDLAQVGNSWLAELAALDALEPVPTGLELGTDQFAAVLESNRIDGRLAAVPWYVDTRVLFYRTDLFVRAGYDTPPLDWGEWKAALARIRRQSAGETYGVLLPLEEFEHLQTMALSTGATFLRENGTRGAFSSPEFREALGFYKSLFDEGLAPTVAGAQIANRWAEFARGWFAAYPSGPWMIGEMRDRLPASMQTLWATAPHPGPGGPGTVAPGGSSLVVFRNGQRKREAWDAVRRLTDPAAQLALHRATGDLPARRSAWVAGDLARDSVVAPFARQLELARPLPKVPEWERVVTEMQVVADRTVRGEYTVRSAAAEIDRRVDDILAKRRWMMERGRLT</sequence>
<reference evidence="5 6" key="1">
    <citation type="submission" date="2019-01" db="EMBL/GenBank/DDBJ databases">
        <title>Altererythrobacter rhizovicinus sp. nov., isolated from the rhizosphere soil of Haloxylon ammodendron.</title>
        <authorList>
            <person name="Li H.-P."/>
            <person name="Gou J.-Y."/>
            <person name="Yao D."/>
            <person name="Han Q.-Q."/>
            <person name="Shao K.-Z."/>
            <person name="Zhao Q."/>
            <person name="Zhang J.-L."/>
        </authorList>
    </citation>
    <scope>NUCLEOTIDE SEQUENCE [LARGE SCALE GENOMIC DNA]</scope>
    <source>
        <strain evidence="5 6">AY-3R</strain>
    </source>
</reference>
<dbReference type="PANTHER" id="PTHR43649">
    <property type="entry name" value="ARABINOSE-BINDING PROTEIN-RELATED"/>
    <property type="match status" value="1"/>
</dbReference>
<dbReference type="PROSITE" id="PS51257">
    <property type="entry name" value="PROKAR_LIPOPROTEIN"/>
    <property type="match status" value="1"/>
</dbReference>
<dbReference type="InterPro" id="IPR006311">
    <property type="entry name" value="TAT_signal"/>
</dbReference>
<dbReference type="InterPro" id="IPR050490">
    <property type="entry name" value="Bact_solute-bd_prot1"/>
</dbReference>
<evidence type="ECO:0000256" key="3">
    <source>
        <dbReference type="ARBA" id="ARBA00022448"/>
    </source>
</evidence>
<dbReference type="InterPro" id="IPR006059">
    <property type="entry name" value="SBP"/>
</dbReference>
<keyword evidence="6" id="KW-1185">Reference proteome</keyword>
<evidence type="ECO:0000313" key="6">
    <source>
        <dbReference type="Proteomes" id="UP000293623"/>
    </source>
</evidence>
<dbReference type="SUPFAM" id="SSF53850">
    <property type="entry name" value="Periplasmic binding protein-like II"/>
    <property type="match status" value="1"/>
</dbReference>
<comment type="similarity">
    <text evidence="2">Belongs to the bacterial solute-binding protein 1 family.</text>
</comment>